<keyword evidence="4" id="KW-1185">Reference proteome</keyword>
<dbReference type="AlphaFoldDB" id="A0AAV9XLR0"/>
<organism evidence="3 4">
    <name type="scientific">Orbilia ellipsospora</name>
    <dbReference type="NCBI Taxonomy" id="2528407"/>
    <lineage>
        <taxon>Eukaryota</taxon>
        <taxon>Fungi</taxon>
        <taxon>Dikarya</taxon>
        <taxon>Ascomycota</taxon>
        <taxon>Pezizomycotina</taxon>
        <taxon>Orbiliomycetes</taxon>
        <taxon>Orbiliales</taxon>
        <taxon>Orbiliaceae</taxon>
        <taxon>Orbilia</taxon>
    </lineage>
</organism>
<feature type="transmembrane region" description="Helical" evidence="1">
    <location>
        <begin position="77"/>
        <end position="99"/>
    </location>
</feature>
<dbReference type="InterPro" id="IPR056119">
    <property type="entry name" value="DUF7702"/>
</dbReference>
<keyword evidence="1" id="KW-0812">Transmembrane</keyword>
<protein>
    <recommendedName>
        <fullName evidence="2">DUF7702 domain-containing protein</fullName>
    </recommendedName>
</protein>
<dbReference type="EMBL" id="JAVHJO010000002">
    <property type="protein sequence ID" value="KAK6543032.1"/>
    <property type="molecule type" value="Genomic_DNA"/>
</dbReference>
<dbReference type="Pfam" id="PF24800">
    <property type="entry name" value="DUF7702"/>
    <property type="match status" value="1"/>
</dbReference>
<feature type="transmembrane region" description="Helical" evidence="1">
    <location>
        <begin position="183"/>
        <end position="205"/>
    </location>
</feature>
<keyword evidence="1" id="KW-1133">Transmembrane helix</keyword>
<feature type="transmembrane region" description="Helical" evidence="1">
    <location>
        <begin position="12"/>
        <end position="32"/>
    </location>
</feature>
<comment type="caution">
    <text evidence="3">The sequence shown here is derived from an EMBL/GenBank/DDBJ whole genome shotgun (WGS) entry which is preliminary data.</text>
</comment>
<sequence length="282" mass="31415">MAHVPFSSIEISSVVFLIIFAILFIPSVFVWISYIRAGYPWRYGFWGATILCASRLACFISELVFYSGNYTDRGAVIAYIVTLSIGFIGLLECESALFVTWAETHIDFNPTQQQIHGKIRLLNIVAMILVIYGSTNTDSSGNTSGTALACIQAGTILFLLLTIIHSLYVAYGWSQWRRTSRTLGVLSLVIACLYVRIIFGVYATFHRSVSMIHFSTANVKYLVGAELVPETIALILMIMLGFINVRSESFKAKRAARNSGEAYQVENLESRKHGQVDGYTRS</sequence>
<feature type="transmembrane region" description="Helical" evidence="1">
    <location>
        <begin position="146"/>
        <end position="171"/>
    </location>
</feature>
<evidence type="ECO:0000313" key="4">
    <source>
        <dbReference type="Proteomes" id="UP001365542"/>
    </source>
</evidence>
<proteinExistence type="predicted"/>
<feature type="transmembrane region" description="Helical" evidence="1">
    <location>
        <begin position="44"/>
        <end position="65"/>
    </location>
</feature>
<feature type="transmembrane region" description="Helical" evidence="1">
    <location>
        <begin position="225"/>
        <end position="245"/>
    </location>
</feature>
<evidence type="ECO:0000256" key="1">
    <source>
        <dbReference type="SAM" id="Phobius"/>
    </source>
</evidence>
<dbReference type="Proteomes" id="UP001365542">
    <property type="component" value="Unassembled WGS sequence"/>
</dbReference>
<reference evidence="3 4" key="1">
    <citation type="submission" date="2019-10" db="EMBL/GenBank/DDBJ databases">
        <authorList>
            <person name="Palmer J.M."/>
        </authorList>
    </citation>
    <scope>NUCLEOTIDE SEQUENCE [LARGE SCALE GENOMIC DNA]</scope>
    <source>
        <strain evidence="3 4">TWF694</strain>
    </source>
</reference>
<feature type="transmembrane region" description="Helical" evidence="1">
    <location>
        <begin position="119"/>
        <end position="134"/>
    </location>
</feature>
<keyword evidence="1" id="KW-0472">Membrane</keyword>
<feature type="domain" description="DUF7702" evidence="2">
    <location>
        <begin position="13"/>
        <end position="243"/>
    </location>
</feature>
<evidence type="ECO:0000259" key="2">
    <source>
        <dbReference type="Pfam" id="PF24800"/>
    </source>
</evidence>
<gene>
    <name evidence="3" type="ORF">TWF694_006962</name>
</gene>
<accession>A0AAV9XLR0</accession>
<name>A0AAV9XLR0_9PEZI</name>
<dbReference type="PANTHER" id="PTHR42109:SF2">
    <property type="entry name" value="INTEGRAL MEMBRANE PROTEIN"/>
    <property type="match status" value="1"/>
</dbReference>
<evidence type="ECO:0000313" key="3">
    <source>
        <dbReference type="EMBL" id="KAK6543032.1"/>
    </source>
</evidence>
<dbReference type="PANTHER" id="PTHR42109">
    <property type="entry name" value="UNPLACED GENOMIC SCAFFOLD UM_SCAF_CONTIG_1.265, WHOLE GENOME SHOTGUN SEQUENCE"/>
    <property type="match status" value="1"/>
</dbReference>